<dbReference type="PROSITE" id="PS50005">
    <property type="entry name" value="TPR"/>
    <property type="match status" value="3"/>
</dbReference>
<dbReference type="Pfam" id="PF07721">
    <property type="entry name" value="TPR_4"/>
    <property type="match status" value="1"/>
</dbReference>
<comment type="caution">
    <text evidence="2">The sequence shown here is derived from an EMBL/GenBank/DDBJ whole genome shotgun (WGS) entry which is preliminary data.</text>
</comment>
<dbReference type="PANTHER" id="PTHR12558">
    <property type="entry name" value="CELL DIVISION CYCLE 16,23,27"/>
    <property type="match status" value="1"/>
</dbReference>
<dbReference type="GO" id="GO:0042802">
    <property type="term" value="F:identical protein binding"/>
    <property type="evidence" value="ECO:0007669"/>
    <property type="project" value="InterPro"/>
</dbReference>
<dbReference type="Gene3D" id="1.25.40.10">
    <property type="entry name" value="Tetratricopeptide repeat domain"/>
    <property type="match status" value="2"/>
</dbReference>
<dbReference type="PANTHER" id="PTHR12558:SF13">
    <property type="entry name" value="CELL DIVISION CYCLE PROTEIN 27 HOMOLOG"/>
    <property type="match status" value="1"/>
</dbReference>
<dbReference type="InterPro" id="IPR011717">
    <property type="entry name" value="TPR-4"/>
</dbReference>
<gene>
    <name evidence="2" type="ORF">DPF_1276</name>
</gene>
<evidence type="ECO:0000313" key="3">
    <source>
        <dbReference type="Proteomes" id="UP000095200"/>
    </source>
</evidence>
<dbReference type="SMART" id="SM00028">
    <property type="entry name" value="TPR"/>
    <property type="match status" value="5"/>
</dbReference>
<reference evidence="3" key="1">
    <citation type="submission" date="2016-06" db="EMBL/GenBank/DDBJ databases">
        <title>Draft genome sequence of Desulfoplanes formicivorans strain Pf12B.</title>
        <authorList>
            <person name="Watanabe M."/>
            <person name="Kojima H."/>
            <person name="Fukui M."/>
        </authorList>
    </citation>
    <scope>NUCLEOTIDE SEQUENCE [LARGE SCALE GENOMIC DNA]</scope>
    <source>
        <strain evidence="3">Pf12B</strain>
    </source>
</reference>
<accession>A0A194AGV9</accession>
<proteinExistence type="predicted"/>
<dbReference type="EMBL" id="BDFE01000015">
    <property type="protein sequence ID" value="GAU08563.1"/>
    <property type="molecule type" value="Genomic_DNA"/>
</dbReference>
<name>A0A194AGV9_9BACT</name>
<dbReference type="InterPro" id="IPR019734">
    <property type="entry name" value="TPR_rpt"/>
</dbReference>
<dbReference type="PROSITE" id="PS50293">
    <property type="entry name" value="TPR_REGION"/>
    <property type="match status" value="2"/>
</dbReference>
<dbReference type="AlphaFoldDB" id="A0A194AGV9"/>
<organism evidence="2 3">
    <name type="scientific">Desulfoplanes formicivorans</name>
    <dbReference type="NCBI Taxonomy" id="1592317"/>
    <lineage>
        <taxon>Bacteria</taxon>
        <taxon>Pseudomonadati</taxon>
        <taxon>Thermodesulfobacteriota</taxon>
        <taxon>Desulfovibrionia</taxon>
        <taxon>Desulfovibrionales</taxon>
        <taxon>Desulfoplanaceae</taxon>
        <taxon>Desulfoplanes</taxon>
    </lineage>
</organism>
<sequence>MSPEEIAIQLDLAESYIRGGKNRPALEKLLVIQEEASDNPRVFFDLGHVYSLMGDFSMAQTSFERAVHLEPRFGDAWNYLGQVYAAQGDHDAALKAYTKALEIPNYLRKEFPAYNMADMYAKQGDLAKAETYARMAVDKNWRYIPAYLLLGKILIDQDRIQDAQKWLEQGAESDLENTAIMLAVGENLIRLDRLAEARQWFERVIETNPSSDDALMAHNYLESIR</sequence>
<protein>
    <submittedName>
        <fullName evidence="2">Uncharacterized protein</fullName>
    </submittedName>
</protein>
<keyword evidence="1" id="KW-0802">TPR repeat</keyword>
<dbReference type="InterPro" id="IPR011990">
    <property type="entry name" value="TPR-like_helical_dom_sf"/>
</dbReference>
<evidence type="ECO:0000256" key="1">
    <source>
        <dbReference type="PROSITE-ProRule" id="PRU00339"/>
    </source>
</evidence>
<dbReference type="RefSeq" id="WP_176724190.1">
    <property type="nucleotide sequence ID" value="NZ_BDFE01000015.1"/>
</dbReference>
<feature type="repeat" description="TPR" evidence="1">
    <location>
        <begin position="40"/>
        <end position="73"/>
    </location>
</feature>
<evidence type="ECO:0000313" key="2">
    <source>
        <dbReference type="EMBL" id="GAU08563.1"/>
    </source>
</evidence>
<feature type="repeat" description="TPR" evidence="1">
    <location>
        <begin position="178"/>
        <end position="211"/>
    </location>
</feature>
<feature type="repeat" description="TPR" evidence="1">
    <location>
        <begin position="74"/>
        <end position="107"/>
    </location>
</feature>
<dbReference type="STRING" id="1592317.DPF_1276"/>
<dbReference type="Pfam" id="PF13432">
    <property type="entry name" value="TPR_16"/>
    <property type="match status" value="2"/>
</dbReference>
<keyword evidence="3" id="KW-1185">Reference proteome</keyword>
<dbReference type="SUPFAM" id="SSF48452">
    <property type="entry name" value="TPR-like"/>
    <property type="match status" value="1"/>
</dbReference>
<dbReference type="Proteomes" id="UP000095200">
    <property type="component" value="Unassembled WGS sequence"/>
</dbReference>